<dbReference type="EMBL" id="HBHI01028761">
    <property type="protein sequence ID" value="CAD9698959.1"/>
    <property type="molecule type" value="Transcribed_RNA"/>
</dbReference>
<evidence type="ECO:0000256" key="4">
    <source>
        <dbReference type="ARBA" id="ARBA00022538"/>
    </source>
</evidence>
<evidence type="ECO:0000313" key="15">
    <source>
        <dbReference type="EMBL" id="CAD9698959.1"/>
    </source>
</evidence>
<feature type="transmembrane region" description="Helical" evidence="11">
    <location>
        <begin position="516"/>
        <end position="539"/>
    </location>
</feature>
<comment type="subcellular location">
    <subcellularLocation>
        <location evidence="1">Endomembrane system</location>
        <topology evidence="1">Multi-pass membrane protein</topology>
    </subcellularLocation>
</comment>
<evidence type="ECO:0000259" key="13">
    <source>
        <dbReference type="Pfam" id="PF00999"/>
    </source>
</evidence>
<dbReference type="InterPro" id="IPR036291">
    <property type="entry name" value="NAD(P)-bd_dom_sf"/>
</dbReference>
<evidence type="ECO:0000256" key="10">
    <source>
        <dbReference type="SAM" id="MobiDB-lite"/>
    </source>
</evidence>
<reference evidence="15" key="1">
    <citation type="submission" date="2021-01" db="EMBL/GenBank/DDBJ databases">
        <authorList>
            <person name="Corre E."/>
            <person name="Pelletier E."/>
            <person name="Niang G."/>
            <person name="Scheremetjew M."/>
            <person name="Finn R."/>
            <person name="Kale V."/>
            <person name="Holt S."/>
            <person name="Cochrane G."/>
            <person name="Meng A."/>
            <person name="Brown T."/>
            <person name="Cohen L."/>
        </authorList>
    </citation>
    <scope>NUCLEOTIDE SEQUENCE</scope>
    <source>
        <strain evidence="15">CCMP1452</strain>
    </source>
</reference>
<dbReference type="InterPro" id="IPR003148">
    <property type="entry name" value="RCK_N"/>
</dbReference>
<evidence type="ECO:0000256" key="9">
    <source>
        <dbReference type="ARBA" id="ARBA00023136"/>
    </source>
</evidence>
<dbReference type="Pfam" id="PF02254">
    <property type="entry name" value="TrkA_N"/>
    <property type="match status" value="1"/>
</dbReference>
<feature type="compositionally biased region" description="Polar residues" evidence="10">
    <location>
        <begin position="144"/>
        <end position="168"/>
    </location>
</feature>
<feature type="domain" description="Cation/H+ exchanger transmembrane" evidence="13">
    <location>
        <begin position="237"/>
        <end position="595"/>
    </location>
</feature>
<dbReference type="FunFam" id="3.40.50.720:FF:000036">
    <property type="entry name" value="Glutathione-regulated potassium-efflux system protein KefB"/>
    <property type="match status" value="1"/>
</dbReference>
<dbReference type="PANTHER" id="PTHR46157">
    <property type="entry name" value="K(+) EFFLUX ANTIPORTER 3, CHLOROPLASTIC"/>
    <property type="match status" value="1"/>
</dbReference>
<evidence type="ECO:0000259" key="14">
    <source>
        <dbReference type="Pfam" id="PF02254"/>
    </source>
</evidence>
<feature type="transmembrane region" description="Helical" evidence="11">
    <location>
        <begin position="489"/>
        <end position="509"/>
    </location>
</feature>
<evidence type="ECO:0000256" key="3">
    <source>
        <dbReference type="ARBA" id="ARBA00022449"/>
    </source>
</evidence>
<accession>A0A7S2SGS6</accession>
<evidence type="ECO:0000256" key="6">
    <source>
        <dbReference type="ARBA" id="ARBA00022958"/>
    </source>
</evidence>
<feature type="region of interest" description="Disordered" evidence="10">
    <location>
        <begin position="142"/>
        <end position="168"/>
    </location>
</feature>
<dbReference type="SUPFAM" id="SSF51735">
    <property type="entry name" value="NAD(P)-binding Rossmann-fold domains"/>
    <property type="match status" value="1"/>
</dbReference>
<protein>
    <recommendedName>
        <fullName evidence="16">RCK N-terminal domain-containing protein</fullName>
    </recommendedName>
</protein>
<dbReference type="GO" id="GO:0006813">
    <property type="term" value="P:potassium ion transport"/>
    <property type="evidence" value="ECO:0007669"/>
    <property type="project" value="UniProtKB-KW"/>
</dbReference>
<evidence type="ECO:0008006" key="16">
    <source>
        <dbReference type="Google" id="ProtNLM"/>
    </source>
</evidence>
<gene>
    <name evidence="15" type="ORF">EANT1437_LOCUS14730</name>
</gene>
<name>A0A7S2SGS6_9STRA</name>
<dbReference type="AlphaFoldDB" id="A0A7S2SGS6"/>
<keyword evidence="12" id="KW-0732">Signal</keyword>
<evidence type="ECO:0000256" key="1">
    <source>
        <dbReference type="ARBA" id="ARBA00004127"/>
    </source>
</evidence>
<dbReference type="Gene3D" id="3.40.50.720">
    <property type="entry name" value="NAD(P)-binding Rossmann-like Domain"/>
    <property type="match status" value="1"/>
</dbReference>
<keyword evidence="6" id="KW-0630">Potassium</keyword>
<dbReference type="InterPro" id="IPR038770">
    <property type="entry name" value="Na+/solute_symporter_sf"/>
</dbReference>
<feature type="transmembrane region" description="Helical" evidence="11">
    <location>
        <begin position="310"/>
        <end position="330"/>
    </location>
</feature>
<keyword evidence="3" id="KW-0050">Antiport</keyword>
<keyword evidence="4" id="KW-0633">Potassium transport</keyword>
<feature type="transmembrane region" description="Helical" evidence="11">
    <location>
        <begin position="368"/>
        <end position="393"/>
    </location>
</feature>
<evidence type="ECO:0000256" key="12">
    <source>
        <dbReference type="SAM" id="SignalP"/>
    </source>
</evidence>
<dbReference type="GO" id="GO:1902600">
    <property type="term" value="P:proton transmembrane transport"/>
    <property type="evidence" value="ECO:0007669"/>
    <property type="project" value="InterPro"/>
</dbReference>
<sequence>MKINTLKSCLCTFLLVVASISTSHAFTSPNARRAYAPSSISQDLTLGSIITNKDSLDGIQRKNPVELRMSMQEESQEPQNLKKGRWKKSIRSSENMRKLWAKCRHKVSSAMFWQRQNRRNTLAAAAVFFSTVLATNRMEGNVHFPSSPQGGGTSSMAKTQTALVSSDNHQSQALQKQLSINRGGNTAISKNKQTSNQAQSSIAETIEGTTQTFREALDDLYHYMKGPKSDTLIILLATALITPLCQRIKTSPILGFLASGMLLGPNGMGLISGIHTTETLAELGIVFFLFEMGIELSLDRLKSMRRDVFGLGMSQFLGSAIAIAAVGSLFGIPANALVVLGGGLALSSSAFVLQLLKDKNALATRFGKASFGVLLFQDLAVVPLLVVTPILAGGGSGLAKAIGSAVVKAAMAFTSIFFAGHVVLNPLFKVVAGAKSQEAFLGVILLTVLSMSFMTEGLGLSNTLGAFLAGVLLSETKYRYQIEADIAPFRGILLGLFFITVGFEIDLNLIARNFPLVSSIVVGTLALKTTITTLLSLAFGLSLSTALQTGLLLSQGGEFAFVAFGLARNLGIFDPAMTKLLLTSVALTMAFTPLLADAGGKIAKKLEEKSDFTHYLGQDRDASEIAESEDFVVVVGYGTVGKSVCDLLDLKFIKYVGLEVNPNKAIQARNKGLPVFYGDIGRAEVAEAFNVGSAKAVIVCIADKAEANRAAISLRRVYPELKIFARAADADHAERLQRTLNIIAMVPVVPEDNVLLTLPFGGAVLRSLGAEPEEVNAILEIKRKEILDGKGLAEDEHQLILAQLGIISEPKKEAKIEVIEQNPNVAEVIETLTNPKKDNLPIIDADIDDVTEEKKDTPNV</sequence>
<dbReference type="Gene3D" id="1.20.1530.20">
    <property type="match status" value="1"/>
</dbReference>
<evidence type="ECO:0000256" key="8">
    <source>
        <dbReference type="ARBA" id="ARBA00023065"/>
    </source>
</evidence>
<feature type="transmembrane region" description="Helical" evidence="11">
    <location>
        <begin position="405"/>
        <end position="428"/>
    </location>
</feature>
<feature type="domain" description="RCK N-terminal" evidence="14">
    <location>
        <begin position="632"/>
        <end position="738"/>
    </location>
</feature>
<dbReference type="Pfam" id="PF00999">
    <property type="entry name" value="Na_H_Exchanger"/>
    <property type="match status" value="1"/>
</dbReference>
<feature type="chain" id="PRO_5030717534" description="RCK N-terminal domain-containing protein" evidence="12">
    <location>
        <begin position="26"/>
        <end position="860"/>
    </location>
</feature>
<keyword evidence="2" id="KW-0813">Transport</keyword>
<dbReference type="GO" id="GO:0015297">
    <property type="term" value="F:antiporter activity"/>
    <property type="evidence" value="ECO:0007669"/>
    <property type="project" value="UniProtKB-KW"/>
</dbReference>
<organism evidence="15">
    <name type="scientific">Eucampia antarctica</name>
    <dbReference type="NCBI Taxonomy" id="49252"/>
    <lineage>
        <taxon>Eukaryota</taxon>
        <taxon>Sar</taxon>
        <taxon>Stramenopiles</taxon>
        <taxon>Ochrophyta</taxon>
        <taxon>Bacillariophyta</taxon>
        <taxon>Mediophyceae</taxon>
        <taxon>Biddulphiophycidae</taxon>
        <taxon>Hemiaulales</taxon>
        <taxon>Hemiaulaceae</taxon>
        <taxon>Eucampia</taxon>
    </lineage>
</organism>
<dbReference type="PANTHER" id="PTHR46157:SF4">
    <property type="entry name" value="K(+) EFFLUX ANTIPORTER 3, CHLOROPLASTIC"/>
    <property type="match status" value="1"/>
</dbReference>
<keyword evidence="5 11" id="KW-0812">Transmembrane</keyword>
<proteinExistence type="predicted"/>
<keyword evidence="9 11" id="KW-0472">Membrane</keyword>
<evidence type="ECO:0000256" key="11">
    <source>
        <dbReference type="SAM" id="Phobius"/>
    </source>
</evidence>
<evidence type="ECO:0000256" key="5">
    <source>
        <dbReference type="ARBA" id="ARBA00022692"/>
    </source>
</evidence>
<dbReference type="GO" id="GO:0012505">
    <property type="term" value="C:endomembrane system"/>
    <property type="evidence" value="ECO:0007669"/>
    <property type="project" value="UniProtKB-SubCell"/>
</dbReference>
<feature type="transmembrane region" description="Helical" evidence="11">
    <location>
        <begin position="336"/>
        <end position="356"/>
    </location>
</feature>
<dbReference type="GO" id="GO:0016020">
    <property type="term" value="C:membrane"/>
    <property type="evidence" value="ECO:0007669"/>
    <property type="project" value="InterPro"/>
</dbReference>
<feature type="signal peptide" evidence="12">
    <location>
        <begin position="1"/>
        <end position="25"/>
    </location>
</feature>
<keyword evidence="7 11" id="KW-1133">Transmembrane helix</keyword>
<dbReference type="InterPro" id="IPR006153">
    <property type="entry name" value="Cation/H_exchanger_TM"/>
</dbReference>
<evidence type="ECO:0000256" key="7">
    <source>
        <dbReference type="ARBA" id="ARBA00022989"/>
    </source>
</evidence>
<feature type="transmembrane region" description="Helical" evidence="11">
    <location>
        <begin position="440"/>
        <end position="469"/>
    </location>
</feature>
<keyword evidence="8" id="KW-0406">Ion transport</keyword>
<evidence type="ECO:0000256" key="2">
    <source>
        <dbReference type="ARBA" id="ARBA00022448"/>
    </source>
</evidence>